<feature type="transmembrane region" description="Helical" evidence="6">
    <location>
        <begin position="74"/>
        <end position="93"/>
    </location>
</feature>
<evidence type="ECO:0000256" key="5">
    <source>
        <dbReference type="ARBA" id="ARBA00023136"/>
    </source>
</evidence>
<comment type="caution">
    <text evidence="8">The sequence shown here is derived from an EMBL/GenBank/DDBJ whole genome shotgun (WGS) entry which is preliminary data.</text>
</comment>
<evidence type="ECO:0000256" key="3">
    <source>
        <dbReference type="ARBA" id="ARBA00022748"/>
    </source>
</evidence>
<dbReference type="GO" id="GO:0017004">
    <property type="term" value="P:cytochrome complex assembly"/>
    <property type="evidence" value="ECO:0007669"/>
    <property type="project" value="UniProtKB-KW"/>
</dbReference>
<evidence type="ECO:0000256" key="2">
    <source>
        <dbReference type="ARBA" id="ARBA00022692"/>
    </source>
</evidence>
<reference evidence="8 9" key="1">
    <citation type="submission" date="2017-06" db="EMBL/GenBank/DDBJ databases">
        <title>Draft Genome Sequence of Natranaerobius trueperi halophilic, alkalithermophilic bacteria from soda lakes.</title>
        <authorList>
            <person name="Zhao B."/>
        </authorList>
    </citation>
    <scope>NUCLEOTIDE SEQUENCE [LARGE SCALE GENOMIC DNA]</scope>
    <source>
        <strain evidence="8 9">DSM 18760</strain>
    </source>
</reference>
<evidence type="ECO:0000256" key="1">
    <source>
        <dbReference type="ARBA" id="ARBA00004141"/>
    </source>
</evidence>
<keyword evidence="3" id="KW-0201">Cytochrome c-type biogenesis</keyword>
<keyword evidence="9" id="KW-1185">Reference proteome</keyword>
<dbReference type="InterPro" id="IPR023494">
    <property type="entry name" value="Cyt_c_bgen_Ccs1/CcsB/ResB"/>
</dbReference>
<dbReference type="RefSeq" id="WP_089023219.1">
    <property type="nucleotide sequence ID" value="NZ_NIQC01000008.1"/>
</dbReference>
<feature type="transmembrane region" description="Helical" evidence="6">
    <location>
        <begin position="383"/>
        <end position="402"/>
    </location>
</feature>
<keyword evidence="2 6" id="KW-0812">Transmembrane</keyword>
<sequence>MENKDKKDETIYYDIVKFFSSMKCGIILLILFAIVSSLGSFVPQEKPFQVYEERYSDVVANIILTVGLDNVFEAWWFIVLVATLCANIFFCSLNRLPKLYKMAFKPNKTITKENIKKFKYSLIKDLNDDTTKTINQVKSYFEKQRYRTEVIKSEDDKKVILAEKGRLGYFGSFLTHLSFVIIIFGFAFGNIAGFEDFITGKPGDKVYIEKAGFSIKVDDFQVDFRDDYSVDQYYSNLTVKAGGEEQKSDEIYVNNPLRFDGVNLYQSSYGWETEFTIENQETDFIDTVYLREQGVFEHPYENLVVFLQSFYPDYAKTLAGPRNRSPEPNNPRFVWTLYENQQPVDTFLTSPGETVEFDNFKLGFTDYDRFTGLRVVHDPGIPIFFFGSALMLVGLGLSFYLYPRRVWAYIEPKDSRTKVIVGGKSLKDETVIKNEFNNLVNKLDEAGDKNDS</sequence>
<evidence type="ECO:0000313" key="9">
    <source>
        <dbReference type="Proteomes" id="UP000214588"/>
    </source>
</evidence>
<feature type="transmembrane region" description="Helical" evidence="6">
    <location>
        <begin position="21"/>
        <end position="42"/>
    </location>
</feature>
<gene>
    <name evidence="8" type="ORF">CDO51_05060</name>
</gene>
<comment type="subcellular location">
    <subcellularLocation>
        <location evidence="1">Membrane</location>
        <topology evidence="1">Multi-pass membrane protein</topology>
    </subcellularLocation>
</comment>
<dbReference type="PANTHER" id="PTHR31566">
    <property type="entry name" value="CYTOCHROME C BIOGENESIS PROTEIN CCS1, CHLOROPLASTIC"/>
    <property type="match status" value="1"/>
</dbReference>
<feature type="transmembrane region" description="Helical" evidence="6">
    <location>
        <begin position="167"/>
        <end position="188"/>
    </location>
</feature>
<name>A0A226BYK8_9FIRM</name>
<proteinExistence type="predicted"/>
<evidence type="ECO:0000313" key="8">
    <source>
        <dbReference type="EMBL" id="OWZ84086.1"/>
    </source>
</evidence>
<dbReference type="Proteomes" id="UP000214588">
    <property type="component" value="Unassembled WGS sequence"/>
</dbReference>
<accession>A0A226BYK8</accession>
<dbReference type="OrthoDB" id="9770923at2"/>
<dbReference type="EMBL" id="NIQC01000008">
    <property type="protein sequence ID" value="OWZ84086.1"/>
    <property type="molecule type" value="Genomic_DNA"/>
</dbReference>
<keyword evidence="5 6" id="KW-0472">Membrane</keyword>
<dbReference type="GO" id="GO:0016020">
    <property type="term" value="C:membrane"/>
    <property type="evidence" value="ECO:0007669"/>
    <property type="project" value="UniProtKB-SubCell"/>
</dbReference>
<evidence type="ECO:0000256" key="4">
    <source>
        <dbReference type="ARBA" id="ARBA00022989"/>
    </source>
</evidence>
<dbReference type="Pfam" id="PF05140">
    <property type="entry name" value="ResB"/>
    <property type="match status" value="1"/>
</dbReference>
<dbReference type="AlphaFoldDB" id="A0A226BYK8"/>
<protein>
    <recommendedName>
        <fullName evidence="7">ResB-like domain-containing protein</fullName>
    </recommendedName>
</protein>
<evidence type="ECO:0000256" key="6">
    <source>
        <dbReference type="SAM" id="Phobius"/>
    </source>
</evidence>
<dbReference type="PANTHER" id="PTHR31566:SF0">
    <property type="entry name" value="CYTOCHROME C BIOGENESIS PROTEIN CCS1, CHLOROPLASTIC"/>
    <property type="match status" value="1"/>
</dbReference>
<organism evidence="8 9">
    <name type="scientific">Natranaerobius trueperi</name>
    <dbReference type="NCBI Taxonomy" id="759412"/>
    <lineage>
        <taxon>Bacteria</taxon>
        <taxon>Bacillati</taxon>
        <taxon>Bacillota</taxon>
        <taxon>Clostridia</taxon>
        <taxon>Natranaerobiales</taxon>
        <taxon>Natranaerobiaceae</taxon>
        <taxon>Natranaerobius</taxon>
    </lineage>
</organism>
<keyword evidence="4 6" id="KW-1133">Transmembrane helix</keyword>
<evidence type="ECO:0000259" key="7">
    <source>
        <dbReference type="Pfam" id="PF05140"/>
    </source>
</evidence>
<feature type="domain" description="ResB-like" evidence="7">
    <location>
        <begin position="22"/>
        <end position="437"/>
    </location>
</feature>
<dbReference type="InterPro" id="IPR007816">
    <property type="entry name" value="ResB-like_domain"/>
</dbReference>